<dbReference type="GO" id="GO:0008270">
    <property type="term" value="F:zinc ion binding"/>
    <property type="evidence" value="ECO:0007669"/>
    <property type="project" value="UniProtKB-KW"/>
</dbReference>
<dbReference type="PANTHER" id="PTHR45969">
    <property type="entry name" value="RING ZINC FINGER PROTEIN-RELATED"/>
    <property type="match status" value="1"/>
</dbReference>
<protein>
    <recommendedName>
        <fullName evidence="6">RING-type domain-containing protein</fullName>
    </recommendedName>
</protein>
<keyword evidence="2 4" id="KW-0863">Zinc-finger</keyword>
<organism evidence="7 8">
    <name type="scientific">Aphanomyces euteiches</name>
    <dbReference type="NCBI Taxonomy" id="100861"/>
    <lineage>
        <taxon>Eukaryota</taxon>
        <taxon>Sar</taxon>
        <taxon>Stramenopiles</taxon>
        <taxon>Oomycota</taxon>
        <taxon>Saprolegniomycetes</taxon>
        <taxon>Saprolegniales</taxon>
        <taxon>Verrucalvaceae</taxon>
        <taxon>Aphanomyces</taxon>
    </lineage>
</organism>
<keyword evidence="5" id="KW-0472">Membrane</keyword>
<name>A0A6G0WNU4_9STRA</name>
<dbReference type="VEuPathDB" id="FungiDB:AeMF1_010833"/>
<dbReference type="PROSITE" id="PS50089">
    <property type="entry name" value="ZF_RING_2"/>
    <property type="match status" value="1"/>
</dbReference>
<sequence>MEAKESTGNAKTVTCPVTGETWVVRKTDVELCVFRENLSAFRATRALHPIVDWLLQCLVDIPFASDADSTPQDVFGRLLTFLLHVRMVVWESSDDLTTTDSTLAMFSTILNTFVANHKSIPIDDLTCSHLDHTPCLFPKNTKKNPPAASETTILYTFTRDLYRQRTWSIQKRYSEFQTFHTALIHAHHVIKDNSRLLYLSWMLELVLQLPFPKKLWFASDKASLILERQVAFEAIVSALLRLHWLCDRRHFAELHNPLLAACMKQVFDAVESFLQFHRGPNDITNTVENSESSRHSASAVDISDVLDHDNECVICWEKLPDDDDEDTNATQTLICGHTFHRTCMDDWLNHRPICPICCRQVAPDRPQQMIRLRQDLWTFWQAFGVIFLITLCSVVVGFYMSPLLLEVVDQCLAI</sequence>
<feature type="domain" description="RING-type" evidence="6">
    <location>
        <begin position="312"/>
        <end position="357"/>
    </location>
</feature>
<comment type="caution">
    <text evidence="7">The sequence shown here is derived from an EMBL/GenBank/DDBJ whole genome shotgun (WGS) entry which is preliminary data.</text>
</comment>
<dbReference type="SMART" id="SM00184">
    <property type="entry name" value="RING"/>
    <property type="match status" value="1"/>
</dbReference>
<evidence type="ECO:0000256" key="3">
    <source>
        <dbReference type="ARBA" id="ARBA00022833"/>
    </source>
</evidence>
<accession>A0A6G0WNU4</accession>
<dbReference type="SUPFAM" id="SSF57850">
    <property type="entry name" value="RING/U-box"/>
    <property type="match status" value="1"/>
</dbReference>
<evidence type="ECO:0000313" key="7">
    <source>
        <dbReference type="EMBL" id="KAF0729046.1"/>
    </source>
</evidence>
<gene>
    <name evidence="7" type="ORF">Ae201684_013345</name>
</gene>
<dbReference type="Proteomes" id="UP000481153">
    <property type="component" value="Unassembled WGS sequence"/>
</dbReference>
<dbReference type="Pfam" id="PF00787">
    <property type="entry name" value="PX"/>
    <property type="match status" value="1"/>
</dbReference>
<dbReference type="Gene3D" id="3.30.40.10">
    <property type="entry name" value="Zinc/RING finger domain, C3HC4 (zinc finger)"/>
    <property type="match status" value="1"/>
</dbReference>
<dbReference type="Gene3D" id="3.30.1520.10">
    <property type="entry name" value="Phox-like domain"/>
    <property type="match status" value="1"/>
</dbReference>
<dbReference type="Pfam" id="PF13639">
    <property type="entry name" value="zf-RING_2"/>
    <property type="match status" value="1"/>
</dbReference>
<dbReference type="InterPro" id="IPR001683">
    <property type="entry name" value="PX_dom"/>
</dbReference>
<dbReference type="EMBL" id="VJMJ01000170">
    <property type="protein sequence ID" value="KAF0729046.1"/>
    <property type="molecule type" value="Genomic_DNA"/>
</dbReference>
<evidence type="ECO:0000256" key="4">
    <source>
        <dbReference type="PROSITE-ProRule" id="PRU00175"/>
    </source>
</evidence>
<keyword evidence="8" id="KW-1185">Reference proteome</keyword>
<dbReference type="InterPro" id="IPR001841">
    <property type="entry name" value="Znf_RING"/>
</dbReference>
<dbReference type="GO" id="GO:0035091">
    <property type="term" value="F:phosphatidylinositol binding"/>
    <property type="evidence" value="ECO:0007669"/>
    <property type="project" value="InterPro"/>
</dbReference>
<keyword evidence="5" id="KW-0812">Transmembrane</keyword>
<keyword evidence="1" id="KW-0479">Metal-binding</keyword>
<reference evidence="7 8" key="1">
    <citation type="submission" date="2019-07" db="EMBL/GenBank/DDBJ databases">
        <title>Genomics analysis of Aphanomyces spp. identifies a new class of oomycete effector associated with host adaptation.</title>
        <authorList>
            <person name="Gaulin E."/>
        </authorList>
    </citation>
    <scope>NUCLEOTIDE SEQUENCE [LARGE SCALE GENOMIC DNA]</scope>
    <source>
        <strain evidence="7 8">ATCC 201684</strain>
    </source>
</reference>
<evidence type="ECO:0000256" key="1">
    <source>
        <dbReference type="ARBA" id="ARBA00022723"/>
    </source>
</evidence>
<evidence type="ECO:0000256" key="2">
    <source>
        <dbReference type="ARBA" id="ARBA00022771"/>
    </source>
</evidence>
<evidence type="ECO:0000256" key="5">
    <source>
        <dbReference type="SAM" id="Phobius"/>
    </source>
</evidence>
<evidence type="ECO:0000313" key="8">
    <source>
        <dbReference type="Proteomes" id="UP000481153"/>
    </source>
</evidence>
<dbReference type="VEuPathDB" id="FungiDB:AeMF1_010832"/>
<evidence type="ECO:0000259" key="6">
    <source>
        <dbReference type="PROSITE" id="PS50089"/>
    </source>
</evidence>
<proteinExistence type="predicted"/>
<dbReference type="AlphaFoldDB" id="A0A6G0WNU4"/>
<dbReference type="SUPFAM" id="SSF64268">
    <property type="entry name" value="PX domain"/>
    <property type="match status" value="1"/>
</dbReference>
<dbReference type="InterPro" id="IPR013083">
    <property type="entry name" value="Znf_RING/FYVE/PHD"/>
</dbReference>
<dbReference type="CDD" id="cd06093">
    <property type="entry name" value="PX_domain"/>
    <property type="match status" value="1"/>
</dbReference>
<keyword evidence="5" id="KW-1133">Transmembrane helix</keyword>
<dbReference type="InterPro" id="IPR036871">
    <property type="entry name" value="PX_dom_sf"/>
</dbReference>
<feature type="transmembrane region" description="Helical" evidence="5">
    <location>
        <begin position="377"/>
        <end position="400"/>
    </location>
</feature>
<keyword evidence="3" id="KW-0862">Zinc</keyword>